<dbReference type="GeneID" id="59320053"/>
<dbReference type="EMBL" id="JAAOAV010000003">
    <property type="protein sequence ID" value="KAF5613498.1"/>
    <property type="molecule type" value="Genomic_DNA"/>
</dbReference>
<evidence type="ECO:0000313" key="1">
    <source>
        <dbReference type="EMBL" id="KAF5613498.1"/>
    </source>
</evidence>
<keyword evidence="2" id="KW-1185">Reference proteome</keyword>
<comment type="caution">
    <text evidence="1">The sequence shown here is derived from an EMBL/GenBank/DDBJ whole genome shotgun (WGS) entry which is preliminary data.</text>
</comment>
<protein>
    <submittedName>
        <fullName evidence="1">Uncharacterized protein</fullName>
    </submittedName>
</protein>
<dbReference type="Proteomes" id="UP000547976">
    <property type="component" value="Unassembled WGS sequence"/>
</dbReference>
<organism evidence="1 2">
    <name type="scientific">Gibberella subglutinans</name>
    <name type="common">Fusarium subglutinans</name>
    <dbReference type="NCBI Taxonomy" id="42677"/>
    <lineage>
        <taxon>Eukaryota</taxon>
        <taxon>Fungi</taxon>
        <taxon>Dikarya</taxon>
        <taxon>Ascomycota</taxon>
        <taxon>Pezizomycotina</taxon>
        <taxon>Sordariomycetes</taxon>
        <taxon>Hypocreomycetidae</taxon>
        <taxon>Hypocreales</taxon>
        <taxon>Nectriaceae</taxon>
        <taxon>Fusarium</taxon>
        <taxon>Fusarium fujikuroi species complex</taxon>
    </lineage>
</organism>
<name>A0A8H5QF69_GIBSU</name>
<accession>A0A8H5QF69</accession>
<dbReference type="AlphaFoldDB" id="A0A8H5QF69"/>
<dbReference type="RefSeq" id="XP_036543723.1">
    <property type="nucleotide sequence ID" value="XM_036685335.1"/>
</dbReference>
<evidence type="ECO:0000313" key="2">
    <source>
        <dbReference type="Proteomes" id="UP000547976"/>
    </source>
</evidence>
<reference evidence="1 2" key="1">
    <citation type="submission" date="2020-05" db="EMBL/GenBank/DDBJ databases">
        <title>Identification and distribution of gene clusters putatively required for synthesis of sphingolipid metabolism inhibitors in phylogenetically diverse species of the filamentous fungus Fusarium.</title>
        <authorList>
            <person name="Kim H.-S."/>
            <person name="Busman M."/>
            <person name="Brown D.W."/>
            <person name="Divon H."/>
            <person name="Uhlig S."/>
            <person name="Proctor R.H."/>
        </authorList>
    </citation>
    <scope>NUCLEOTIDE SEQUENCE [LARGE SCALE GENOMIC DNA]</scope>
    <source>
        <strain evidence="1 2">NRRL 66333</strain>
    </source>
</reference>
<sequence>MRTSATRTPTLEIKGSRLAFTIPAMCSIRGMDPMLAALLVQAHSTPPPPIPSRATTAASYCFFFMHRQVEVFAILKLQPHPSMVANGMDDPTLRKQTCVRVLICRLETAFNSNLT</sequence>
<gene>
    <name evidence="1" type="ORF">FSUBG_707</name>
</gene>
<proteinExistence type="predicted"/>
<dbReference type="OrthoDB" id="10381895at2759"/>